<dbReference type="Proteomes" id="UP001432322">
    <property type="component" value="Unassembled WGS sequence"/>
</dbReference>
<keyword evidence="3" id="KW-1185">Reference proteome</keyword>
<name>A0AAV5W258_9BILA</name>
<reference evidence="2" key="1">
    <citation type="submission" date="2023-10" db="EMBL/GenBank/DDBJ databases">
        <title>Genome assembly of Pristionchus species.</title>
        <authorList>
            <person name="Yoshida K."/>
            <person name="Sommer R.J."/>
        </authorList>
    </citation>
    <scope>NUCLEOTIDE SEQUENCE</scope>
    <source>
        <strain evidence="2">RS5133</strain>
    </source>
</reference>
<gene>
    <name evidence="2" type="ORF">PFISCL1PPCAC_17198</name>
</gene>
<dbReference type="AlphaFoldDB" id="A0AAV5W258"/>
<accession>A0AAV5W258</accession>
<dbReference type="GO" id="GO:0007606">
    <property type="term" value="P:sensory perception of chemical stimulus"/>
    <property type="evidence" value="ECO:0007669"/>
    <property type="project" value="InterPro"/>
</dbReference>
<dbReference type="Pfam" id="PF03125">
    <property type="entry name" value="Sre"/>
    <property type="match status" value="1"/>
</dbReference>
<protein>
    <recommendedName>
        <fullName evidence="4">G protein-coupled receptor</fullName>
    </recommendedName>
</protein>
<organism evidence="2 3">
    <name type="scientific">Pristionchus fissidentatus</name>
    <dbReference type="NCBI Taxonomy" id="1538716"/>
    <lineage>
        <taxon>Eukaryota</taxon>
        <taxon>Metazoa</taxon>
        <taxon>Ecdysozoa</taxon>
        <taxon>Nematoda</taxon>
        <taxon>Chromadorea</taxon>
        <taxon>Rhabditida</taxon>
        <taxon>Rhabditina</taxon>
        <taxon>Diplogasteromorpha</taxon>
        <taxon>Diplogasteroidea</taxon>
        <taxon>Neodiplogasteridae</taxon>
        <taxon>Pristionchus</taxon>
    </lineage>
</organism>
<proteinExistence type="inferred from homology"/>
<comment type="similarity">
    <text evidence="1">Belongs to the nematode receptor-like protein sre family.</text>
</comment>
<dbReference type="InterPro" id="IPR004151">
    <property type="entry name" value="7TM_GPCR_serpentine_rcpt_Sre"/>
</dbReference>
<dbReference type="GO" id="GO:0016020">
    <property type="term" value="C:membrane"/>
    <property type="evidence" value="ECO:0007669"/>
    <property type="project" value="InterPro"/>
</dbReference>
<evidence type="ECO:0008006" key="4">
    <source>
        <dbReference type="Google" id="ProtNLM"/>
    </source>
</evidence>
<dbReference type="EMBL" id="BTSY01000004">
    <property type="protein sequence ID" value="GMT25901.1"/>
    <property type="molecule type" value="Genomic_DNA"/>
</dbReference>
<feature type="non-terminal residue" evidence="2">
    <location>
        <position position="186"/>
    </location>
</feature>
<sequence length="186" mass="22212">MKNLLRQNEMRLEHLNERSVTRPSVSSGFGKVPKKFFGDSSKDMYTLSLRLQLDENIWCCKVLCESKLWKKYKLPFEVLICVPQLFSYTRDTIWILMILIMFSNLLIPNCTLACELSIAWSLDKLRPLIFPAFLIARHEAKRQREQRGRKKRNRKATYFKEISADSDSRYSRETDEYFHQLYAQWN</sequence>
<comment type="caution">
    <text evidence="2">The sequence shown here is derived from an EMBL/GenBank/DDBJ whole genome shotgun (WGS) entry which is preliminary data.</text>
</comment>
<evidence type="ECO:0000313" key="2">
    <source>
        <dbReference type="EMBL" id="GMT25901.1"/>
    </source>
</evidence>
<evidence type="ECO:0000313" key="3">
    <source>
        <dbReference type="Proteomes" id="UP001432322"/>
    </source>
</evidence>
<evidence type="ECO:0000256" key="1">
    <source>
        <dbReference type="ARBA" id="ARBA00006803"/>
    </source>
</evidence>